<evidence type="ECO:0000313" key="10">
    <source>
        <dbReference type="EMBL" id="RMX75884.1"/>
    </source>
</evidence>
<feature type="compositionally biased region" description="Gly residues" evidence="9">
    <location>
        <begin position="356"/>
        <end position="366"/>
    </location>
</feature>
<feature type="compositionally biased region" description="Low complexity" evidence="9">
    <location>
        <begin position="398"/>
        <end position="419"/>
    </location>
</feature>
<keyword evidence="5" id="KW-0653">Protein transport</keyword>
<proteinExistence type="inferred from homology"/>
<evidence type="ECO:0000256" key="7">
    <source>
        <dbReference type="ARBA" id="ARBA00023136"/>
    </source>
</evidence>
<evidence type="ECO:0000313" key="12">
    <source>
        <dbReference type="Proteomes" id="UP000281245"/>
    </source>
</evidence>
<evidence type="ECO:0000313" key="11">
    <source>
        <dbReference type="EMBL" id="RMY04175.1"/>
    </source>
</evidence>
<dbReference type="OrthoDB" id="1661054at2759"/>
<accession>A0A3M6WBD4</accession>
<comment type="subcellular location">
    <subcellularLocation>
        <location evidence="1">Golgi apparatus membrane</location>
        <topology evidence="1">Peripheral membrane protein</topology>
    </subcellularLocation>
</comment>
<protein>
    <recommendedName>
        <fullName evidence="3">Conserved oligomeric Golgi complex subunit 8</fullName>
    </recommendedName>
    <alternativeName>
        <fullName evidence="8">Component of oligomeric Golgi complex 8</fullName>
    </alternativeName>
</protein>
<dbReference type="PANTHER" id="PTHR21311:SF0">
    <property type="entry name" value="CONSERVED OLIGOMERIC GOLGI COMPLEX SUBUNIT 8"/>
    <property type="match status" value="1"/>
</dbReference>
<dbReference type="EMBL" id="QWIJ01001212">
    <property type="protein sequence ID" value="RMX75884.1"/>
    <property type="molecule type" value="Genomic_DNA"/>
</dbReference>
<feature type="compositionally biased region" description="Acidic residues" evidence="9">
    <location>
        <begin position="520"/>
        <end position="535"/>
    </location>
</feature>
<feature type="compositionally biased region" description="Acidic residues" evidence="9">
    <location>
        <begin position="544"/>
        <end position="556"/>
    </location>
</feature>
<feature type="region of interest" description="Disordered" evidence="9">
    <location>
        <begin position="518"/>
        <end position="556"/>
    </location>
</feature>
<evidence type="ECO:0000256" key="3">
    <source>
        <dbReference type="ARBA" id="ARBA00020983"/>
    </source>
</evidence>
<feature type="region of interest" description="Disordered" evidence="9">
    <location>
        <begin position="576"/>
        <end position="606"/>
    </location>
</feature>
<dbReference type="Pfam" id="PF04124">
    <property type="entry name" value="Dor1"/>
    <property type="match status" value="2"/>
</dbReference>
<dbReference type="GO" id="GO:0017119">
    <property type="term" value="C:Golgi transport complex"/>
    <property type="evidence" value="ECO:0007669"/>
    <property type="project" value="InterPro"/>
</dbReference>
<dbReference type="PANTHER" id="PTHR21311">
    <property type="entry name" value="CONSERVED OLIGOMERIC GOLGI COMPLEX COMPONENT 8"/>
    <property type="match status" value="1"/>
</dbReference>
<sequence length="606" mass="64610">MSDLYELLAPSLDVPESPSTPLSRPNPDHVQTTTTYLNRLTTLSLSDLTSTEPASLLHTAQSHLRNLQALSKRSHKAVITSSTHLSELSTLLPTVEQQSAALHNELPELETAATAFAQKYDRSTENAVLDRRKRAMLLSRNVDRVGDMMDLPTLLSSTVSAASASSTQQTSTASFSSTSYASALDLHAHIKRLRALYPDSELVANISTEAAQEIENLTSILISSLQSQNLKLAAAMRTIGWLRRVAPDLAEDERPEVPVSVASSMKNASASVRGSSDVASKVTETDGALGSLFLVCRLQTLYRTLEALEPLRELADQETMGRRQRQQEEGGVGTKGGKFGGKQSSSSSQSYTQQRGAGGGGGGEGGSQTERYLKRYLEIFREQSFGVVSMYKSIFPGNLPGTSSSPTTTTTAATNTVPSKSTDNNTNRKPIPDDPSSPPPEAEDQSTDPLHPLPSPLSSFSLHLVSLLKETLHLYLPNLTEKSARESLLTQVLYCASSLGRLGADFGMVVAEVLEAGGGEGEEEDGVMDEGDGDGDAGVNGGEDKDEEEEEDEEEWIQVMRKHRIQASRLEVLARGVGGGGGARKASGVGVESPPPSASPSEAVAG</sequence>
<dbReference type="Proteomes" id="UP000281245">
    <property type="component" value="Unassembled WGS sequence"/>
</dbReference>
<comment type="caution">
    <text evidence="10">The sequence shown here is derived from an EMBL/GenBank/DDBJ whole genome shotgun (WGS) entry which is preliminary data.</text>
</comment>
<organism evidence="10 12">
    <name type="scientific">Hortaea werneckii</name>
    <name type="common">Black yeast</name>
    <name type="synonym">Cladosporium werneckii</name>
    <dbReference type="NCBI Taxonomy" id="91943"/>
    <lineage>
        <taxon>Eukaryota</taxon>
        <taxon>Fungi</taxon>
        <taxon>Dikarya</taxon>
        <taxon>Ascomycota</taxon>
        <taxon>Pezizomycotina</taxon>
        <taxon>Dothideomycetes</taxon>
        <taxon>Dothideomycetidae</taxon>
        <taxon>Mycosphaerellales</taxon>
        <taxon>Teratosphaeriaceae</taxon>
        <taxon>Hortaea</taxon>
    </lineage>
</organism>
<feature type="compositionally biased region" description="Low complexity" evidence="9">
    <location>
        <begin position="341"/>
        <end position="355"/>
    </location>
</feature>
<dbReference type="InterPro" id="IPR007255">
    <property type="entry name" value="COG8"/>
</dbReference>
<dbReference type="VEuPathDB" id="FungiDB:BTJ68_09833"/>
<evidence type="ECO:0000313" key="13">
    <source>
        <dbReference type="Proteomes" id="UP000282582"/>
    </source>
</evidence>
<evidence type="ECO:0000256" key="5">
    <source>
        <dbReference type="ARBA" id="ARBA00022927"/>
    </source>
</evidence>
<keyword evidence="4" id="KW-0813">Transport</keyword>
<dbReference type="Proteomes" id="UP000282582">
    <property type="component" value="Unassembled WGS sequence"/>
</dbReference>
<gene>
    <name evidence="11" type="ORF">D0868_07082</name>
    <name evidence="10" type="ORF">D0869_11224</name>
</gene>
<evidence type="ECO:0000256" key="9">
    <source>
        <dbReference type="SAM" id="MobiDB-lite"/>
    </source>
</evidence>
<evidence type="ECO:0000256" key="6">
    <source>
        <dbReference type="ARBA" id="ARBA00023034"/>
    </source>
</evidence>
<dbReference type="AlphaFoldDB" id="A0A3M6WBD4"/>
<name>A0A3M6WBD4_HORWE</name>
<feature type="compositionally biased region" description="Gly residues" evidence="9">
    <location>
        <begin position="330"/>
        <end position="340"/>
    </location>
</feature>
<comment type="similarity">
    <text evidence="2">Belongs to the COG8 family.</text>
</comment>
<keyword evidence="6" id="KW-0333">Golgi apparatus</keyword>
<evidence type="ECO:0000256" key="8">
    <source>
        <dbReference type="ARBA" id="ARBA00031347"/>
    </source>
</evidence>
<dbReference type="EMBL" id="QWIK01000564">
    <property type="protein sequence ID" value="RMY04175.1"/>
    <property type="molecule type" value="Genomic_DNA"/>
</dbReference>
<reference evidence="12 13" key="1">
    <citation type="journal article" date="2018" name="BMC Genomics">
        <title>Genomic evidence for intraspecific hybridization in a clonal and extremely halotolerant yeast.</title>
        <authorList>
            <person name="Gostincar C."/>
            <person name="Stajich J.E."/>
            <person name="Zupancic J."/>
            <person name="Zalar P."/>
            <person name="Gunde-Cimerman N."/>
        </authorList>
    </citation>
    <scope>NUCLEOTIDE SEQUENCE [LARGE SCALE GENOMIC DNA]</scope>
    <source>
        <strain evidence="11 13">EXF-6654</strain>
        <strain evidence="10 12">EXF-6656</strain>
    </source>
</reference>
<evidence type="ECO:0000256" key="4">
    <source>
        <dbReference type="ARBA" id="ARBA00022448"/>
    </source>
</evidence>
<dbReference type="GO" id="GO:0000139">
    <property type="term" value="C:Golgi membrane"/>
    <property type="evidence" value="ECO:0007669"/>
    <property type="project" value="UniProtKB-SubCell"/>
</dbReference>
<evidence type="ECO:0000256" key="1">
    <source>
        <dbReference type="ARBA" id="ARBA00004395"/>
    </source>
</evidence>
<evidence type="ECO:0000256" key="2">
    <source>
        <dbReference type="ARBA" id="ARBA00006419"/>
    </source>
</evidence>
<feature type="region of interest" description="Disordered" evidence="9">
    <location>
        <begin position="316"/>
        <end position="367"/>
    </location>
</feature>
<dbReference type="GO" id="GO:0015031">
    <property type="term" value="P:protein transport"/>
    <property type="evidence" value="ECO:0007669"/>
    <property type="project" value="UniProtKB-KW"/>
</dbReference>
<feature type="region of interest" description="Disordered" evidence="9">
    <location>
        <begin position="398"/>
        <end position="454"/>
    </location>
</feature>
<keyword evidence="7" id="KW-0472">Membrane</keyword>
<dbReference type="GO" id="GO:0006891">
    <property type="term" value="P:intra-Golgi vesicle-mediated transport"/>
    <property type="evidence" value="ECO:0007669"/>
    <property type="project" value="TreeGrafter"/>
</dbReference>
<feature type="compositionally biased region" description="Basic and acidic residues" evidence="9">
    <location>
        <begin position="316"/>
        <end position="328"/>
    </location>
</feature>
<feature type="region of interest" description="Disordered" evidence="9">
    <location>
        <begin position="10"/>
        <end position="29"/>
    </location>
</feature>